<reference evidence="1 2" key="1">
    <citation type="submission" date="2018-09" db="EMBL/GenBank/DDBJ databases">
        <title>A high-quality reference genome of wild soybean provides a powerful tool to mine soybean genomes.</title>
        <authorList>
            <person name="Xie M."/>
            <person name="Chung C.Y.L."/>
            <person name="Li M.-W."/>
            <person name="Wong F.-L."/>
            <person name="Chan T.-F."/>
            <person name="Lam H.-M."/>
        </authorList>
    </citation>
    <scope>NUCLEOTIDE SEQUENCE [LARGE SCALE GENOMIC DNA]</scope>
    <source>
        <strain evidence="2">cv. W05</strain>
        <tissue evidence="1">Hypocotyl of etiolated seedlings</tissue>
    </source>
</reference>
<evidence type="ECO:0000313" key="1">
    <source>
        <dbReference type="EMBL" id="RZB54555.1"/>
    </source>
</evidence>
<dbReference type="EMBL" id="QZWG01000017">
    <property type="protein sequence ID" value="RZB54555.1"/>
    <property type="molecule type" value="Genomic_DNA"/>
</dbReference>
<name>A0A445G0G5_GLYSO</name>
<evidence type="ECO:0000313" key="2">
    <source>
        <dbReference type="Proteomes" id="UP000289340"/>
    </source>
</evidence>
<protein>
    <submittedName>
        <fullName evidence="1">Uncharacterized protein</fullName>
    </submittedName>
</protein>
<gene>
    <name evidence="1" type="ORF">D0Y65_044492</name>
</gene>
<dbReference type="AlphaFoldDB" id="A0A445G0G5"/>
<organism evidence="1 2">
    <name type="scientific">Glycine soja</name>
    <name type="common">Wild soybean</name>
    <dbReference type="NCBI Taxonomy" id="3848"/>
    <lineage>
        <taxon>Eukaryota</taxon>
        <taxon>Viridiplantae</taxon>
        <taxon>Streptophyta</taxon>
        <taxon>Embryophyta</taxon>
        <taxon>Tracheophyta</taxon>
        <taxon>Spermatophyta</taxon>
        <taxon>Magnoliopsida</taxon>
        <taxon>eudicotyledons</taxon>
        <taxon>Gunneridae</taxon>
        <taxon>Pentapetalae</taxon>
        <taxon>rosids</taxon>
        <taxon>fabids</taxon>
        <taxon>Fabales</taxon>
        <taxon>Fabaceae</taxon>
        <taxon>Papilionoideae</taxon>
        <taxon>50 kb inversion clade</taxon>
        <taxon>NPAAA clade</taxon>
        <taxon>indigoferoid/millettioid clade</taxon>
        <taxon>Phaseoleae</taxon>
        <taxon>Glycine</taxon>
        <taxon>Glycine subgen. Soja</taxon>
    </lineage>
</organism>
<dbReference type="Proteomes" id="UP000289340">
    <property type="component" value="Chromosome 17"/>
</dbReference>
<comment type="caution">
    <text evidence="1">The sequence shown here is derived from an EMBL/GenBank/DDBJ whole genome shotgun (WGS) entry which is preliminary data.</text>
</comment>
<keyword evidence="2" id="KW-1185">Reference proteome</keyword>
<proteinExistence type="predicted"/>
<accession>A0A445G0G5</accession>
<sequence length="144" mass="16099">MESSGVMRTIMVVSFLFLDLEPPQLPIVDFQTQGEDFSSCMQQNPSLMAHRISRDLDSVSNSKGFVLTQWQGRRLGEMSNLIYMLQPDVILGKAEESTCRDEQCTNSFKLSYGAATLASCVVIRDGHGEFIKKLKFGQSFMGCN</sequence>